<feature type="chain" id="PRO_5044188659" description="C2 domain-containing protein" evidence="1">
    <location>
        <begin position="26"/>
        <end position="86"/>
    </location>
</feature>
<organism evidence="3 4">
    <name type="scientific">Electrophorus electricus</name>
    <name type="common">Electric eel</name>
    <name type="synonym">Gymnotus electricus</name>
    <dbReference type="NCBI Taxonomy" id="8005"/>
    <lineage>
        <taxon>Eukaryota</taxon>
        <taxon>Metazoa</taxon>
        <taxon>Chordata</taxon>
        <taxon>Craniata</taxon>
        <taxon>Vertebrata</taxon>
        <taxon>Euteleostomi</taxon>
        <taxon>Actinopterygii</taxon>
        <taxon>Neopterygii</taxon>
        <taxon>Teleostei</taxon>
        <taxon>Ostariophysi</taxon>
        <taxon>Gymnotiformes</taxon>
        <taxon>Gymnotoidei</taxon>
        <taxon>Gymnotidae</taxon>
        <taxon>Electrophorus</taxon>
    </lineage>
</organism>
<dbReference type="Proteomes" id="UP000314983">
    <property type="component" value="Chromosome 13"/>
</dbReference>
<reference evidence="3" key="3">
    <citation type="submission" date="2025-09" db="UniProtKB">
        <authorList>
            <consortium name="Ensembl"/>
        </authorList>
    </citation>
    <scope>IDENTIFICATION</scope>
</reference>
<keyword evidence="1" id="KW-0732">Signal</keyword>
<accession>A0AAY5EQX8</accession>
<dbReference type="InterPro" id="IPR000008">
    <property type="entry name" value="C2_dom"/>
</dbReference>
<sequence length="86" mass="9769">MAKLGLILHLFLKVPLFLLLPISHPLLFFYTVSESDLYVTLHLPTASACTLRTTCIPNSSTPEWNETFHFRVHSQVKVSKHHGNLV</sequence>
<protein>
    <recommendedName>
        <fullName evidence="2">C2 domain-containing protein</fullName>
    </recommendedName>
</protein>
<evidence type="ECO:0000256" key="1">
    <source>
        <dbReference type="SAM" id="SignalP"/>
    </source>
</evidence>
<proteinExistence type="predicted"/>
<evidence type="ECO:0000313" key="4">
    <source>
        <dbReference type="Proteomes" id="UP000314983"/>
    </source>
</evidence>
<dbReference type="GeneTree" id="ENSGT01000000216355"/>
<dbReference type="Pfam" id="PF00168">
    <property type="entry name" value="C2"/>
    <property type="match status" value="1"/>
</dbReference>
<keyword evidence="4" id="KW-1185">Reference proteome</keyword>
<evidence type="ECO:0000259" key="2">
    <source>
        <dbReference type="Pfam" id="PF00168"/>
    </source>
</evidence>
<reference evidence="3 4" key="1">
    <citation type="submission" date="2020-05" db="EMBL/GenBank/DDBJ databases">
        <title>Electrophorus electricus (electric eel) genome, fEleEle1, primary haplotype.</title>
        <authorList>
            <person name="Myers G."/>
            <person name="Meyer A."/>
            <person name="Fedrigo O."/>
            <person name="Formenti G."/>
            <person name="Rhie A."/>
            <person name="Tracey A."/>
            <person name="Sims Y."/>
            <person name="Jarvis E.D."/>
        </authorList>
    </citation>
    <scope>NUCLEOTIDE SEQUENCE [LARGE SCALE GENOMIC DNA]</scope>
</reference>
<name>A0AAY5EQX8_ELEEL</name>
<feature type="domain" description="C2" evidence="2">
    <location>
        <begin position="33"/>
        <end position="74"/>
    </location>
</feature>
<dbReference type="AlphaFoldDB" id="A0AAY5EQX8"/>
<dbReference type="InterPro" id="IPR035892">
    <property type="entry name" value="C2_domain_sf"/>
</dbReference>
<dbReference type="SUPFAM" id="SSF49562">
    <property type="entry name" value="C2 domain (Calcium/lipid-binding domain, CaLB)"/>
    <property type="match status" value="1"/>
</dbReference>
<evidence type="ECO:0000313" key="3">
    <source>
        <dbReference type="Ensembl" id="ENSEEEP00000059345.1"/>
    </source>
</evidence>
<dbReference type="Ensembl" id="ENSEEET00000056066.1">
    <property type="protein sequence ID" value="ENSEEEP00000059345.1"/>
    <property type="gene ID" value="ENSEEEG00000028655.1"/>
</dbReference>
<dbReference type="Gene3D" id="2.60.40.150">
    <property type="entry name" value="C2 domain"/>
    <property type="match status" value="1"/>
</dbReference>
<feature type="signal peptide" evidence="1">
    <location>
        <begin position="1"/>
        <end position="25"/>
    </location>
</feature>
<reference evidence="3" key="2">
    <citation type="submission" date="2025-08" db="UniProtKB">
        <authorList>
            <consortium name="Ensembl"/>
        </authorList>
    </citation>
    <scope>IDENTIFICATION</scope>
</reference>